<dbReference type="RefSeq" id="WP_009482632.1">
    <property type="nucleotide sequence ID" value="NZ_BAFE01000058.1"/>
</dbReference>
<dbReference type="AlphaFoldDB" id="H5USM6"/>
<name>H5USM6_9MICO</name>
<protein>
    <submittedName>
        <fullName evidence="2">Uncharacterized protein</fullName>
    </submittedName>
</protein>
<evidence type="ECO:0000313" key="2">
    <source>
        <dbReference type="EMBL" id="GAB48734.1"/>
    </source>
</evidence>
<feature type="region of interest" description="Disordered" evidence="1">
    <location>
        <begin position="34"/>
        <end position="56"/>
    </location>
</feature>
<proteinExistence type="predicted"/>
<dbReference type="Proteomes" id="UP000004367">
    <property type="component" value="Unassembled WGS sequence"/>
</dbReference>
<feature type="compositionally biased region" description="Basic and acidic residues" evidence="1">
    <location>
        <begin position="34"/>
        <end position="43"/>
    </location>
</feature>
<keyword evidence="3" id="KW-1185">Reference proteome</keyword>
<organism evidence="2 3">
    <name type="scientific">Mobilicoccus pelagius NBRC 104925</name>
    <dbReference type="NCBI Taxonomy" id="1089455"/>
    <lineage>
        <taxon>Bacteria</taxon>
        <taxon>Bacillati</taxon>
        <taxon>Actinomycetota</taxon>
        <taxon>Actinomycetes</taxon>
        <taxon>Micrococcales</taxon>
        <taxon>Dermatophilaceae</taxon>
        <taxon>Mobilicoccus</taxon>
    </lineage>
</organism>
<sequence length="69" mass="7545">MFTLDDLDLTDDLAFFREHGSRFLPGDPLEAARDARPGDHADDVPGDGVTLPEADARSRPEDYLIVGFG</sequence>
<dbReference type="STRING" id="1089455.MOPEL_080_00130"/>
<gene>
    <name evidence="2" type="ORF">MOPEL_080_00130</name>
</gene>
<accession>H5USM6</accession>
<reference evidence="2 3" key="1">
    <citation type="submission" date="2012-02" db="EMBL/GenBank/DDBJ databases">
        <title>Whole genome shotgun sequence of Mobilicoccus pelagius NBRC 104925.</title>
        <authorList>
            <person name="Yoshida Y."/>
            <person name="Hosoyama A."/>
            <person name="Tsuchikane K."/>
            <person name="Katsumata H."/>
            <person name="Yamazaki S."/>
            <person name="Fujita N."/>
        </authorList>
    </citation>
    <scope>NUCLEOTIDE SEQUENCE [LARGE SCALE GENOMIC DNA]</scope>
    <source>
        <strain evidence="2 3">NBRC 104925</strain>
    </source>
</reference>
<evidence type="ECO:0000256" key="1">
    <source>
        <dbReference type="SAM" id="MobiDB-lite"/>
    </source>
</evidence>
<comment type="caution">
    <text evidence="2">The sequence shown here is derived from an EMBL/GenBank/DDBJ whole genome shotgun (WGS) entry which is preliminary data.</text>
</comment>
<evidence type="ECO:0000313" key="3">
    <source>
        <dbReference type="Proteomes" id="UP000004367"/>
    </source>
</evidence>
<dbReference type="EMBL" id="BAFE01000058">
    <property type="protein sequence ID" value="GAB48734.1"/>
    <property type="molecule type" value="Genomic_DNA"/>
</dbReference>